<dbReference type="InterPro" id="IPR000644">
    <property type="entry name" value="CBS_dom"/>
</dbReference>
<dbReference type="PANTHER" id="PTHR22777:SF16">
    <property type="entry name" value="POLYAMINE EXPORT PROTEIN"/>
    <property type="match status" value="1"/>
</dbReference>
<dbReference type="InterPro" id="IPR036318">
    <property type="entry name" value="FAD-bd_PCMH-like_sf"/>
</dbReference>
<dbReference type="InterPro" id="IPR016169">
    <property type="entry name" value="FAD-bd_PCMH_sub2"/>
</dbReference>
<evidence type="ECO:0000256" key="10">
    <source>
        <dbReference type="ARBA" id="ARBA00037177"/>
    </source>
</evidence>
<evidence type="ECO:0000256" key="3">
    <source>
        <dbReference type="ARBA" id="ARBA00022475"/>
    </source>
</evidence>
<evidence type="ECO:0000256" key="16">
    <source>
        <dbReference type="SAM" id="Phobius"/>
    </source>
</evidence>
<dbReference type="EMBL" id="CAUDLI010000001">
    <property type="protein sequence ID" value="CAJ0854758.1"/>
    <property type="molecule type" value="Genomic_DNA"/>
</dbReference>
<evidence type="ECO:0000256" key="8">
    <source>
        <dbReference type="ARBA" id="ARBA00023122"/>
    </source>
</evidence>
<comment type="function">
    <text evidence="10">Involved in cadaverine and putrescine tolerance in stationary phase. May facilitate the efflux of both cadaverine and putrescine from the cytoplasm, reducing potentially toxic levels under certain stress conditions.</text>
</comment>
<keyword evidence="2" id="KW-0813">Transport</keyword>
<dbReference type="PANTHER" id="PTHR22777">
    <property type="entry name" value="HEMOLYSIN-RELATED"/>
    <property type="match status" value="1"/>
</dbReference>
<evidence type="ECO:0000256" key="9">
    <source>
        <dbReference type="ARBA" id="ARBA00023136"/>
    </source>
</evidence>
<dbReference type="SUPFAM" id="SSF54631">
    <property type="entry name" value="CBS-domain pair"/>
    <property type="match status" value="1"/>
</dbReference>
<evidence type="ECO:0000256" key="1">
    <source>
        <dbReference type="ARBA" id="ARBA00004429"/>
    </source>
</evidence>
<dbReference type="EMBL" id="CAUDKO010000001">
    <property type="protein sequence ID" value="CAJ0850757.1"/>
    <property type="molecule type" value="Genomic_DNA"/>
</dbReference>
<keyword evidence="4" id="KW-0997">Cell inner membrane</keyword>
<feature type="domain" description="CBS" evidence="17">
    <location>
        <begin position="333"/>
        <end position="390"/>
    </location>
</feature>
<keyword evidence="21" id="KW-1185">Reference proteome</keyword>
<evidence type="ECO:0000259" key="17">
    <source>
        <dbReference type="PROSITE" id="PS51371"/>
    </source>
</evidence>
<evidence type="ECO:0000256" key="7">
    <source>
        <dbReference type="ARBA" id="ARBA00022989"/>
    </source>
</evidence>
<feature type="transmembrane region" description="Helical" evidence="16">
    <location>
        <begin position="53"/>
        <end position="73"/>
    </location>
</feature>
<evidence type="ECO:0000313" key="19">
    <source>
        <dbReference type="EMBL" id="CAJ0850757.1"/>
    </source>
</evidence>
<keyword evidence="7 14" id="KW-1133">Transmembrane helix</keyword>
<evidence type="ECO:0000256" key="15">
    <source>
        <dbReference type="SAM" id="MobiDB-lite"/>
    </source>
</evidence>
<organism evidence="19 22">
    <name type="scientific">Ralstonia flatus</name>
    <dbReference type="NCBI Taxonomy" id="3058601"/>
    <lineage>
        <taxon>Bacteria</taxon>
        <taxon>Pseudomonadati</taxon>
        <taxon>Pseudomonadota</taxon>
        <taxon>Betaproteobacteria</taxon>
        <taxon>Burkholderiales</taxon>
        <taxon>Burkholderiaceae</taxon>
        <taxon>Ralstonia</taxon>
    </lineage>
</organism>
<feature type="region of interest" description="Disordered" evidence="15">
    <location>
        <begin position="1"/>
        <end position="25"/>
    </location>
</feature>
<dbReference type="AlphaFoldDB" id="A0AAD2F317"/>
<evidence type="ECO:0000256" key="6">
    <source>
        <dbReference type="ARBA" id="ARBA00022737"/>
    </source>
</evidence>
<evidence type="ECO:0000259" key="18">
    <source>
        <dbReference type="PROSITE" id="PS51846"/>
    </source>
</evidence>
<dbReference type="InterPro" id="IPR044751">
    <property type="entry name" value="Ion_transp-like_CBS"/>
</dbReference>
<evidence type="ECO:0000256" key="11">
    <source>
        <dbReference type="ARBA" id="ARBA00038280"/>
    </source>
</evidence>
<evidence type="ECO:0000256" key="14">
    <source>
        <dbReference type="PROSITE-ProRule" id="PRU01193"/>
    </source>
</evidence>
<dbReference type="PROSITE" id="PS51371">
    <property type="entry name" value="CBS"/>
    <property type="match status" value="1"/>
</dbReference>
<name>A0AAD2F317_9RALS</name>
<dbReference type="CDD" id="cd04590">
    <property type="entry name" value="CBS_pair_CorC_HlyC_assoc"/>
    <property type="match status" value="1"/>
</dbReference>
<evidence type="ECO:0000256" key="4">
    <source>
        <dbReference type="ARBA" id="ARBA00022519"/>
    </source>
</evidence>
<evidence type="ECO:0000313" key="22">
    <source>
        <dbReference type="Proteomes" id="UP001190491"/>
    </source>
</evidence>
<dbReference type="GO" id="GO:0005886">
    <property type="term" value="C:plasma membrane"/>
    <property type="evidence" value="ECO:0007669"/>
    <property type="project" value="UniProtKB-SubCell"/>
</dbReference>
<feature type="domain" description="CNNM transmembrane" evidence="18">
    <location>
        <begin position="45"/>
        <end position="245"/>
    </location>
</feature>
<dbReference type="Pfam" id="PF01595">
    <property type="entry name" value="CNNM"/>
    <property type="match status" value="1"/>
</dbReference>
<dbReference type="Proteomes" id="UP001190491">
    <property type="component" value="Unassembled WGS sequence"/>
</dbReference>
<evidence type="ECO:0000256" key="5">
    <source>
        <dbReference type="ARBA" id="ARBA00022692"/>
    </source>
</evidence>
<keyword evidence="3" id="KW-1003">Cell membrane</keyword>
<dbReference type="Gene3D" id="3.10.580.10">
    <property type="entry name" value="CBS-domain"/>
    <property type="match status" value="1"/>
</dbReference>
<proteinExistence type="inferred from homology"/>
<dbReference type="Pfam" id="PF00571">
    <property type="entry name" value="CBS"/>
    <property type="match status" value="1"/>
</dbReference>
<accession>A0AAD2F317</accession>
<keyword evidence="5 14" id="KW-0812">Transmembrane</keyword>
<evidence type="ECO:0000313" key="20">
    <source>
        <dbReference type="EMBL" id="CAJ0854758.1"/>
    </source>
</evidence>
<dbReference type="SMART" id="SM01091">
    <property type="entry name" value="CorC_HlyC"/>
    <property type="match status" value="1"/>
</dbReference>
<comment type="subcellular location">
    <subcellularLocation>
        <location evidence="1">Cell inner membrane</location>
        <topology evidence="1">Multi-pass membrane protein</topology>
    </subcellularLocation>
</comment>
<dbReference type="SUPFAM" id="SSF56176">
    <property type="entry name" value="FAD-binding/transporter-associated domain-like"/>
    <property type="match status" value="1"/>
</dbReference>
<gene>
    <name evidence="20" type="ORF">R77564_00223</name>
    <name evidence="19" type="ORF">R77567_00499</name>
</gene>
<feature type="transmembrane region" description="Helical" evidence="16">
    <location>
        <begin position="148"/>
        <end position="169"/>
    </location>
</feature>
<evidence type="ECO:0000256" key="13">
    <source>
        <dbReference type="PROSITE-ProRule" id="PRU00703"/>
    </source>
</evidence>
<dbReference type="InterPro" id="IPR046342">
    <property type="entry name" value="CBS_dom_sf"/>
</dbReference>
<dbReference type="GO" id="GO:0050660">
    <property type="term" value="F:flavin adenine dinucleotide binding"/>
    <property type="evidence" value="ECO:0007669"/>
    <property type="project" value="InterPro"/>
</dbReference>
<keyword evidence="8 13" id="KW-0129">CBS domain</keyword>
<keyword evidence="9 14" id="KW-0472">Membrane</keyword>
<evidence type="ECO:0000256" key="12">
    <source>
        <dbReference type="ARBA" id="ARBA00039818"/>
    </source>
</evidence>
<comment type="similarity">
    <text evidence="11">Belongs to the UPF0053 family. PaeA subfamily.</text>
</comment>
<dbReference type="InterPro" id="IPR005170">
    <property type="entry name" value="Transptr-assoc_dom"/>
</dbReference>
<protein>
    <recommendedName>
        <fullName evidence="12">Polyamine export protein</fullName>
    </recommendedName>
</protein>
<reference evidence="19 21" key="1">
    <citation type="submission" date="2023-07" db="EMBL/GenBank/DDBJ databases">
        <authorList>
            <person name="Peeters C."/>
        </authorList>
    </citation>
    <scope>NUCLEOTIDE SEQUENCE</scope>
    <source>
        <strain evidence="20 21">LMG 32965</strain>
        <strain evidence="19">R-77567</strain>
    </source>
</reference>
<dbReference type="InterPro" id="IPR002550">
    <property type="entry name" value="CNNM"/>
</dbReference>
<keyword evidence="6" id="KW-0677">Repeat</keyword>
<sequence length="488" mass="53159">MFAVGAQSAGLTKGSALHHDQPKPHFRRPRGALTHTLVFRSATATAAIDTMSALLLALLVLISAFFSASEIALTASRRTRLQTLADDGDTRALRVLQLKDMPGNFFTVVQIGVNAVAILAGVIGDSQISVPLAAVLSDWLPAARAERIGSIAGFIIVTALFILFADLLPKRLAVLYPERCAMSIIGPMQSCLRVLRPVAWLFNGAADMFLKLFGVPTHRVEQITTEDIAAMVGAGAEAGVLRKHELAVIENVFELESRTITSVMTVRDEVIYFTVDEPLESIKMKIIAQPHAEYLVCREDIDSVLGFIASKDILQQILSEESSAVIRNISKHYDKNLLVLPDTLNLSQALTRFREMHERFGAVVNEYGLVVGVVTLDDIVGAVMGDILYLGEDEQIVRRDDGSCLVDGVTPLGDVKRAFDLDDLPGEHHVETLAGLVIYALKRIPKKSESVDIGPLHIEVLDIDNHRIDQLLVSRRIDPPAATVPSAS</sequence>
<dbReference type="Gene3D" id="3.30.465.10">
    <property type="match status" value="1"/>
</dbReference>
<comment type="caution">
    <text evidence="19">The sequence shown here is derived from an EMBL/GenBank/DDBJ whole genome shotgun (WGS) entry which is preliminary data.</text>
</comment>
<dbReference type="Pfam" id="PF03471">
    <property type="entry name" value="CorC_HlyC"/>
    <property type="match status" value="1"/>
</dbReference>
<dbReference type="PROSITE" id="PS51846">
    <property type="entry name" value="CNNM"/>
    <property type="match status" value="1"/>
</dbReference>
<dbReference type="Proteomes" id="UP001189792">
    <property type="component" value="Unassembled WGS sequence"/>
</dbReference>
<evidence type="ECO:0000313" key="21">
    <source>
        <dbReference type="Proteomes" id="UP001189792"/>
    </source>
</evidence>
<evidence type="ECO:0000256" key="2">
    <source>
        <dbReference type="ARBA" id="ARBA00022448"/>
    </source>
</evidence>